<reference evidence="1" key="2">
    <citation type="submission" date="2015-09" db="EMBL/GenBank/DDBJ databases">
        <title>Draft genome sequence of Mycobacterium neoaurum DSM 44074.</title>
        <authorList>
            <person name="Croce O."/>
            <person name="Robert C."/>
            <person name="Raoult D."/>
            <person name="Drancourt M."/>
        </authorList>
    </citation>
    <scope>NUCLEOTIDE SEQUENCE</scope>
    <source>
        <strain evidence="1">DSM 44074</strain>
    </source>
</reference>
<gene>
    <name evidence="1" type="ORF">BN1047_03590</name>
</gene>
<dbReference type="Proteomes" id="UP000028864">
    <property type="component" value="Unassembled WGS sequence"/>
</dbReference>
<sequence length="75" mass="7900">MSEVLCASTGRAKLARVFEMATRHAEMRVDDPWVAQLVATSLVSEDLDHGVSGLRVNGLSGTYLLDAGAATAGPR</sequence>
<protein>
    <submittedName>
        <fullName evidence="1">Uncharacterized protein</fullName>
    </submittedName>
</protein>
<dbReference type="EMBL" id="LK021339">
    <property type="protein sequence ID" value="CDQ45690.1"/>
    <property type="molecule type" value="Genomic_DNA"/>
</dbReference>
<accession>A0AAV2WN81</accession>
<dbReference type="AlphaFoldDB" id="A0AAV2WN81"/>
<evidence type="ECO:0000313" key="2">
    <source>
        <dbReference type="Proteomes" id="UP000028864"/>
    </source>
</evidence>
<name>A0AAV2WN81_MYCNE</name>
<organism evidence="1 2">
    <name type="scientific">Mycolicibacterium neoaurum</name>
    <name type="common">Mycobacterium neoaurum</name>
    <dbReference type="NCBI Taxonomy" id="1795"/>
    <lineage>
        <taxon>Bacteria</taxon>
        <taxon>Bacillati</taxon>
        <taxon>Actinomycetota</taxon>
        <taxon>Actinomycetes</taxon>
        <taxon>Mycobacteriales</taxon>
        <taxon>Mycobacteriaceae</taxon>
        <taxon>Mycolicibacterium</taxon>
    </lineage>
</organism>
<reference evidence="1" key="1">
    <citation type="submission" date="2014-05" db="EMBL/GenBank/DDBJ databases">
        <authorList>
            <person name="Urmite Genomes"/>
        </authorList>
    </citation>
    <scope>NUCLEOTIDE SEQUENCE</scope>
    <source>
        <strain evidence="1">DSM 44074</strain>
    </source>
</reference>
<evidence type="ECO:0000313" key="1">
    <source>
        <dbReference type="EMBL" id="CDQ45690.1"/>
    </source>
</evidence>
<proteinExistence type="predicted"/>